<dbReference type="OrthoDB" id="9776955at2"/>
<evidence type="ECO:0000313" key="2">
    <source>
        <dbReference type="EMBL" id="SFK99292.1"/>
    </source>
</evidence>
<dbReference type="Pfam" id="PF04392">
    <property type="entry name" value="ABC_sub_bind"/>
    <property type="match status" value="1"/>
</dbReference>
<dbReference type="CDD" id="cd06325">
    <property type="entry name" value="PBP1_ABC_unchar_transporter"/>
    <property type="match status" value="1"/>
</dbReference>
<evidence type="ECO:0000256" key="1">
    <source>
        <dbReference type="SAM" id="SignalP"/>
    </source>
</evidence>
<organism evidence="2 3">
    <name type="scientific">Falsiroseomonas stagni DSM 19981</name>
    <dbReference type="NCBI Taxonomy" id="1123062"/>
    <lineage>
        <taxon>Bacteria</taxon>
        <taxon>Pseudomonadati</taxon>
        <taxon>Pseudomonadota</taxon>
        <taxon>Alphaproteobacteria</taxon>
        <taxon>Acetobacterales</taxon>
        <taxon>Roseomonadaceae</taxon>
        <taxon>Falsiroseomonas</taxon>
    </lineage>
</organism>
<feature type="chain" id="PRO_5011722208" evidence="1">
    <location>
        <begin position="23"/>
        <end position="327"/>
    </location>
</feature>
<dbReference type="Gene3D" id="3.40.50.2300">
    <property type="match status" value="2"/>
</dbReference>
<dbReference type="EMBL" id="FOSQ01000013">
    <property type="protein sequence ID" value="SFK99292.1"/>
    <property type="molecule type" value="Genomic_DNA"/>
</dbReference>
<feature type="signal peptide" evidence="1">
    <location>
        <begin position="1"/>
        <end position="22"/>
    </location>
</feature>
<dbReference type="AlphaFoldDB" id="A0A1I4E0I7"/>
<proteinExistence type="predicted"/>
<evidence type="ECO:0000313" key="3">
    <source>
        <dbReference type="Proteomes" id="UP000199473"/>
    </source>
</evidence>
<name>A0A1I4E0I7_9PROT</name>
<protein>
    <submittedName>
        <fullName evidence="2">Putative ABC transport system substrate-binding protein</fullName>
    </submittedName>
</protein>
<dbReference type="RefSeq" id="WP_092962533.1">
    <property type="nucleotide sequence ID" value="NZ_FOSQ01000013.1"/>
</dbReference>
<sequence length="327" mass="35884">MIIRRRGLVAASTLLLAAPAIAQARPHRITMLLFRGWEEACDGFRDHFAARRIPVELTVRDVAQDLRRLPVMVAEIRESKPDLVYVWGTSLAIAALGPWDAADPARHITGVPAVFNIVTDPVGNRLIRSGESPGRAVTGTEYIASVEVQMRAMARYRPFSRVAAIFNPNERNSLSVVAQMRALLGAGLVELPVALDPARRPDPASIPGRVAEARAAGVDWLYIPPDTFLNDHRMVLTQAALDHGLPTFAATERFVQFAEGLAGLVSRYYSVGAFTGFKAEQILREGRAAESIPVETLTRMSFLVRMDSARRLRSFPPVGLLRVAETV</sequence>
<keyword evidence="3" id="KW-1185">Reference proteome</keyword>
<dbReference type="InterPro" id="IPR007487">
    <property type="entry name" value="ABC_transpt-TYRBP-like"/>
</dbReference>
<keyword evidence="1" id="KW-0732">Signal</keyword>
<reference evidence="2 3" key="1">
    <citation type="submission" date="2016-10" db="EMBL/GenBank/DDBJ databases">
        <authorList>
            <person name="de Groot N.N."/>
        </authorList>
    </citation>
    <scope>NUCLEOTIDE SEQUENCE [LARGE SCALE GENOMIC DNA]</scope>
    <source>
        <strain evidence="2 3">DSM 19981</strain>
    </source>
</reference>
<dbReference type="PANTHER" id="PTHR35271:SF1">
    <property type="entry name" value="ABC TRANSPORTER, SUBSTRATE-BINDING LIPOPROTEIN"/>
    <property type="match status" value="1"/>
</dbReference>
<dbReference type="STRING" id="1123062.SAMN02745775_113111"/>
<gene>
    <name evidence="2" type="ORF">SAMN02745775_113111</name>
</gene>
<accession>A0A1I4E0I7</accession>
<dbReference type="Proteomes" id="UP000199473">
    <property type="component" value="Unassembled WGS sequence"/>
</dbReference>
<dbReference type="PANTHER" id="PTHR35271">
    <property type="entry name" value="ABC TRANSPORTER, SUBSTRATE-BINDING LIPOPROTEIN-RELATED"/>
    <property type="match status" value="1"/>
</dbReference>